<evidence type="ECO:0000256" key="1">
    <source>
        <dbReference type="SAM" id="SignalP"/>
    </source>
</evidence>
<accession>A0A1H3Y7V4</accession>
<reference evidence="3 4" key="1">
    <citation type="submission" date="2016-10" db="EMBL/GenBank/DDBJ databases">
        <authorList>
            <person name="de Groot N.N."/>
        </authorList>
    </citation>
    <scope>NUCLEOTIDE SEQUENCE [LARGE SCALE GENOMIC DNA]</scope>
    <source>
        <strain evidence="3 4">DSM 2872</strain>
    </source>
</reference>
<dbReference type="InterPro" id="IPR050491">
    <property type="entry name" value="AmpC-like"/>
</dbReference>
<dbReference type="RefSeq" id="WP_074672220.1">
    <property type="nucleotide sequence ID" value="NZ_FNQG01000007.1"/>
</dbReference>
<dbReference type="AlphaFoldDB" id="A0A1H3Y7V4"/>
<proteinExistence type="predicted"/>
<dbReference type="InterPro" id="IPR001466">
    <property type="entry name" value="Beta-lactam-related"/>
</dbReference>
<evidence type="ECO:0000259" key="2">
    <source>
        <dbReference type="Pfam" id="PF00144"/>
    </source>
</evidence>
<feature type="domain" description="Beta-lactamase-related" evidence="2">
    <location>
        <begin position="43"/>
        <end position="431"/>
    </location>
</feature>
<dbReference type="SUPFAM" id="SSF56601">
    <property type="entry name" value="beta-lactamase/transpeptidase-like"/>
    <property type="match status" value="1"/>
</dbReference>
<name>A0A1H3Y7V4_SELRU</name>
<dbReference type="InterPro" id="IPR012338">
    <property type="entry name" value="Beta-lactam/transpept-like"/>
</dbReference>
<feature type="signal peptide" evidence="1">
    <location>
        <begin position="1"/>
        <end position="22"/>
    </location>
</feature>
<keyword evidence="1" id="KW-0732">Signal</keyword>
<dbReference type="OrthoDB" id="9797709at2"/>
<feature type="chain" id="PRO_5038623099" evidence="1">
    <location>
        <begin position="23"/>
        <end position="459"/>
    </location>
</feature>
<dbReference type="PROSITE" id="PS51257">
    <property type="entry name" value="PROKAR_LIPOPROTEIN"/>
    <property type="match status" value="1"/>
</dbReference>
<protein>
    <submittedName>
        <fullName evidence="3">CubicO group peptidase, beta-lactamase class C family</fullName>
    </submittedName>
</protein>
<evidence type="ECO:0000313" key="3">
    <source>
        <dbReference type="EMBL" id="SEA06918.1"/>
    </source>
</evidence>
<dbReference type="Pfam" id="PF00144">
    <property type="entry name" value="Beta-lactamase"/>
    <property type="match status" value="1"/>
</dbReference>
<sequence length="459" mass="51301">MKKRITAIILAMFCLLMSSCLAMSKESKADLDNELAQMVGDTGTKVPGLGVIAFKDGKEIYSSFQGSSIIDSQNPQKNHPFTRKSRFRVASVSKMFTVFTIMQLVEQGKLNLDDDVSKYLGFTLRNPHYPNTPITVRMLASHQSSLRDGKIYSIPPQMGLQEFFRKDGKFYEDGAHFAPAGQEPGKYFAYSNLNYGLLGTIIEKVTGERFDLYQKNHILKQLDIKADYLPSNFSQKEFKKLGAVYQKKDSTGVWNEKGPWRATQDGYPQGQPAKDTVALQNPYAENFQDTYSLKDYVPGTNATVFSPAGGLRISCEELSHALSMLLNDGTYKGKQILSPASVKTMLGREWIYDDKTKNGNTYGSTILSYGLGIYQMDGKSTARFCKDTEIDLVGHTGEAFGLLSMLAIRPNTKDGFVYIMNGEAIEEDEDARSAGKFSNNYIWEETIGDAICRNVFVRK</sequence>
<evidence type="ECO:0000313" key="4">
    <source>
        <dbReference type="Proteomes" id="UP000183469"/>
    </source>
</evidence>
<dbReference type="Gene3D" id="3.40.710.10">
    <property type="entry name" value="DD-peptidase/beta-lactamase superfamily"/>
    <property type="match status" value="1"/>
</dbReference>
<dbReference type="EMBL" id="FNQG01000007">
    <property type="protein sequence ID" value="SEA06918.1"/>
    <property type="molecule type" value="Genomic_DNA"/>
</dbReference>
<organism evidence="3 4">
    <name type="scientific">Selenomonas ruminantium</name>
    <dbReference type="NCBI Taxonomy" id="971"/>
    <lineage>
        <taxon>Bacteria</taxon>
        <taxon>Bacillati</taxon>
        <taxon>Bacillota</taxon>
        <taxon>Negativicutes</taxon>
        <taxon>Selenomonadales</taxon>
        <taxon>Selenomonadaceae</taxon>
        <taxon>Selenomonas</taxon>
    </lineage>
</organism>
<dbReference type="PANTHER" id="PTHR46825:SF9">
    <property type="entry name" value="BETA-LACTAMASE-RELATED DOMAIN-CONTAINING PROTEIN"/>
    <property type="match status" value="1"/>
</dbReference>
<dbReference type="PANTHER" id="PTHR46825">
    <property type="entry name" value="D-ALANYL-D-ALANINE-CARBOXYPEPTIDASE/ENDOPEPTIDASE AMPH"/>
    <property type="match status" value="1"/>
</dbReference>
<gene>
    <name evidence="3" type="ORF">SAMN05660648_01816</name>
</gene>
<dbReference type="Proteomes" id="UP000183469">
    <property type="component" value="Unassembled WGS sequence"/>
</dbReference>